<dbReference type="EMBL" id="BARS01015092">
    <property type="protein sequence ID" value="GAF87083.1"/>
    <property type="molecule type" value="Genomic_DNA"/>
</dbReference>
<sequence length="240" mass="27521">MESTSAGAVNRISKLLYGNIGRCFSVSSTTINISQLLEKNVILDLSAFEAMEDLSGRHLLLEIIFQYLFYFIRKFRPPYKEEKLPQNVFVLDEINKLIPTQNTRFSSPKSIIAKGPWTLRSYDVSMIFVGTDPIIDLPMLTNAGITTMFYSKFDPYKVANLLGVSQAEYLQLKSLLKAKNDERRCMISVNKNIMVLKTDEFEFSSHNQSIFEKLQDDVNHAEFRAKYHESSFSTVEVITQ</sequence>
<accession>X0T0W2</accession>
<protein>
    <submittedName>
        <fullName evidence="1">Uncharacterized protein</fullName>
    </submittedName>
</protein>
<dbReference type="InterPro" id="IPR027417">
    <property type="entry name" value="P-loop_NTPase"/>
</dbReference>
<proteinExistence type="predicted"/>
<evidence type="ECO:0000313" key="1">
    <source>
        <dbReference type="EMBL" id="GAF87083.1"/>
    </source>
</evidence>
<dbReference type="Gene3D" id="3.40.50.300">
    <property type="entry name" value="P-loop containing nucleotide triphosphate hydrolases"/>
    <property type="match status" value="1"/>
</dbReference>
<gene>
    <name evidence="1" type="ORF">S01H1_25050</name>
</gene>
<dbReference type="AlphaFoldDB" id="X0T0W2"/>
<comment type="caution">
    <text evidence="1">The sequence shown here is derived from an EMBL/GenBank/DDBJ whole genome shotgun (WGS) entry which is preliminary data.</text>
</comment>
<organism evidence="1">
    <name type="scientific">marine sediment metagenome</name>
    <dbReference type="NCBI Taxonomy" id="412755"/>
    <lineage>
        <taxon>unclassified sequences</taxon>
        <taxon>metagenomes</taxon>
        <taxon>ecological metagenomes</taxon>
    </lineage>
</organism>
<reference evidence="1" key="1">
    <citation type="journal article" date="2014" name="Front. Microbiol.">
        <title>High frequency of phylogenetically diverse reductive dehalogenase-homologous genes in deep subseafloor sedimentary metagenomes.</title>
        <authorList>
            <person name="Kawai M."/>
            <person name="Futagami T."/>
            <person name="Toyoda A."/>
            <person name="Takaki Y."/>
            <person name="Nishi S."/>
            <person name="Hori S."/>
            <person name="Arai W."/>
            <person name="Tsubouchi T."/>
            <person name="Morono Y."/>
            <person name="Uchiyama I."/>
            <person name="Ito T."/>
            <person name="Fujiyama A."/>
            <person name="Inagaki F."/>
            <person name="Takami H."/>
        </authorList>
    </citation>
    <scope>NUCLEOTIDE SEQUENCE</scope>
    <source>
        <strain evidence="1">Expedition CK06-06</strain>
    </source>
</reference>
<name>X0T0W2_9ZZZZ</name>